<protein>
    <recommendedName>
        <fullName evidence="4">CCR4-NOT transcription complex subunit 11</fullName>
    </recommendedName>
</protein>
<evidence type="ECO:0000256" key="2">
    <source>
        <dbReference type="ARBA" id="ARBA00004496"/>
    </source>
</evidence>
<evidence type="ECO:0000313" key="10">
    <source>
        <dbReference type="EMBL" id="RKP34600.1"/>
    </source>
</evidence>
<keyword evidence="5" id="KW-0963">Cytoplasm</keyword>
<accession>A0A4P9ZQD9</accession>
<dbReference type="GO" id="GO:0030014">
    <property type="term" value="C:CCR4-NOT complex"/>
    <property type="evidence" value="ECO:0007669"/>
    <property type="project" value="InterPro"/>
</dbReference>
<evidence type="ECO:0000313" key="11">
    <source>
        <dbReference type="Proteomes" id="UP000268162"/>
    </source>
</evidence>
<dbReference type="EMBL" id="ML003139">
    <property type="protein sequence ID" value="RKP34600.1"/>
    <property type="molecule type" value="Genomic_DNA"/>
</dbReference>
<evidence type="ECO:0000256" key="8">
    <source>
        <dbReference type="ARBA" id="ARBA00023163"/>
    </source>
</evidence>
<dbReference type="STRING" id="215637.A0A4P9ZQD9"/>
<evidence type="ECO:0000256" key="4">
    <source>
        <dbReference type="ARBA" id="ARBA00014872"/>
    </source>
</evidence>
<keyword evidence="9" id="KW-0539">Nucleus</keyword>
<dbReference type="OrthoDB" id="10265389at2759"/>
<proteinExistence type="inferred from homology"/>
<dbReference type="GO" id="GO:0005634">
    <property type="term" value="C:nucleus"/>
    <property type="evidence" value="ECO:0007669"/>
    <property type="project" value="UniProtKB-SubCell"/>
</dbReference>
<keyword evidence="6" id="KW-0805">Transcription regulation</keyword>
<dbReference type="GO" id="GO:0005737">
    <property type="term" value="C:cytoplasm"/>
    <property type="evidence" value="ECO:0007669"/>
    <property type="project" value="UniProtKB-SubCell"/>
</dbReference>
<keyword evidence="11" id="KW-1185">Reference proteome</keyword>
<dbReference type="AlphaFoldDB" id="A0A4P9ZQD9"/>
<sequence>MQLNQITVDRAHYAARAQYSAMTFQLESSTDGIYNELPGIELAFNKALEELAQHFPSTKATPHESAGSPVSQLCELQLWIDNAAQGPLNFKRCEFIETALNRDMSLLDQLEITPEKFQDILTNNSRLVKDTLQPWSASINFILYVEVILIMPINLDIIEIMTWLVEHRKLEDEHLRIFITHCIAYCGRLTDRDSQTRQVKIISLFIQRLLNAGAIREEDYFAELSSFCVEYARVKEATVLFRRLLEWEQTQRTS</sequence>
<dbReference type="Proteomes" id="UP000268162">
    <property type="component" value="Unassembled WGS sequence"/>
</dbReference>
<evidence type="ECO:0000256" key="5">
    <source>
        <dbReference type="ARBA" id="ARBA00022490"/>
    </source>
</evidence>
<evidence type="ECO:0000256" key="3">
    <source>
        <dbReference type="ARBA" id="ARBA00008030"/>
    </source>
</evidence>
<evidence type="ECO:0000256" key="6">
    <source>
        <dbReference type="ARBA" id="ARBA00023015"/>
    </source>
</evidence>
<dbReference type="Pfam" id="PF10155">
    <property type="entry name" value="CNOT11"/>
    <property type="match status" value="1"/>
</dbReference>
<evidence type="ECO:0000256" key="1">
    <source>
        <dbReference type="ARBA" id="ARBA00004123"/>
    </source>
</evidence>
<dbReference type="PANTHER" id="PTHR15975:SF0">
    <property type="entry name" value="CCR4-NOT TRANSCRIPTION COMPLEX SUBUNIT 11"/>
    <property type="match status" value="1"/>
</dbReference>
<reference evidence="11" key="1">
    <citation type="journal article" date="2018" name="Nat. Microbiol.">
        <title>Leveraging single-cell genomics to expand the fungal tree of life.</title>
        <authorList>
            <person name="Ahrendt S.R."/>
            <person name="Quandt C.A."/>
            <person name="Ciobanu D."/>
            <person name="Clum A."/>
            <person name="Salamov A."/>
            <person name="Andreopoulos B."/>
            <person name="Cheng J.F."/>
            <person name="Woyke T."/>
            <person name="Pelin A."/>
            <person name="Henrissat B."/>
            <person name="Reynolds N.K."/>
            <person name="Benny G.L."/>
            <person name="Smith M.E."/>
            <person name="James T.Y."/>
            <person name="Grigoriev I.V."/>
        </authorList>
    </citation>
    <scope>NUCLEOTIDE SEQUENCE [LARGE SCALE GENOMIC DNA]</scope>
    <source>
        <strain evidence="11">RSA 468</strain>
    </source>
</reference>
<keyword evidence="8" id="KW-0804">Transcription</keyword>
<comment type="similarity">
    <text evidence="3">Belongs to the CNOT11 family.</text>
</comment>
<evidence type="ECO:0000256" key="7">
    <source>
        <dbReference type="ARBA" id="ARBA00023158"/>
    </source>
</evidence>
<name>A0A4P9ZQD9_9FUNG</name>
<organism evidence="10 11">
    <name type="scientific">Dimargaris cristalligena</name>
    <dbReference type="NCBI Taxonomy" id="215637"/>
    <lineage>
        <taxon>Eukaryota</taxon>
        <taxon>Fungi</taxon>
        <taxon>Fungi incertae sedis</taxon>
        <taxon>Zoopagomycota</taxon>
        <taxon>Kickxellomycotina</taxon>
        <taxon>Dimargaritomycetes</taxon>
        <taxon>Dimargaritales</taxon>
        <taxon>Dimargaritaceae</taxon>
        <taxon>Dimargaris</taxon>
    </lineage>
</organism>
<dbReference type="InterPro" id="IPR019312">
    <property type="entry name" value="CNOT11"/>
</dbReference>
<dbReference type="PANTHER" id="PTHR15975">
    <property type="entry name" value="CCR4-NOT TRANSCRIPTION COMPLEX SUBUNIT 11"/>
    <property type="match status" value="1"/>
</dbReference>
<gene>
    <name evidence="10" type="ORF">BJ085DRAFT_37058</name>
</gene>
<dbReference type="GO" id="GO:0031047">
    <property type="term" value="P:regulatory ncRNA-mediated gene silencing"/>
    <property type="evidence" value="ECO:0007669"/>
    <property type="project" value="UniProtKB-KW"/>
</dbReference>
<comment type="subcellular location">
    <subcellularLocation>
        <location evidence="2">Cytoplasm</location>
    </subcellularLocation>
    <subcellularLocation>
        <location evidence="1">Nucleus</location>
    </subcellularLocation>
</comment>
<evidence type="ECO:0000256" key="9">
    <source>
        <dbReference type="ARBA" id="ARBA00023242"/>
    </source>
</evidence>
<keyword evidence="7" id="KW-0943">RNA-mediated gene silencing</keyword>